<proteinExistence type="predicted"/>
<feature type="non-terminal residue" evidence="3">
    <location>
        <position position="228"/>
    </location>
</feature>
<feature type="transmembrane region" description="Helical" evidence="1">
    <location>
        <begin position="193"/>
        <end position="217"/>
    </location>
</feature>
<organism evidence="3 4">
    <name type="scientific">Athelia psychrophila</name>
    <dbReference type="NCBI Taxonomy" id="1759441"/>
    <lineage>
        <taxon>Eukaryota</taxon>
        <taxon>Fungi</taxon>
        <taxon>Dikarya</taxon>
        <taxon>Basidiomycota</taxon>
        <taxon>Agaricomycotina</taxon>
        <taxon>Agaricomycetes</taxon>
        <taxon>Agaricomycetidae</taxon>
        <taxon>Atheliales</taxon>
        <taxon>Atheliaceae</taxon>
        <taxon>Athelia</taxon>
    </lineage>
</organism>
<dbReference type="AlphaFoldDB" id="A0A165WTT8"/>
<gene>
    <name evidence="3" type="ORF">FIBSPDRAFT_680540</name>
</gene>
<feature type="transmembrane region" description="Helical" evidence="1">
    <location>
        <begin position="167"/>
        <end position="187"/>
    </location>
</feature>
<reference evidence="3 4" key="1">
    <citation type="journal article" date="2016" name="Mol. Biol. Evol.">
        <title>Comparative Genomics of Early-Diverging Mushroom-Forming Fungi Provides Insights into the Origins of Lignocellulose Decay Capabilities.</title>
        <authorList>
            <person name="Nagy L.G."/>
            <person name="Riley R."/>
            <person name="Tritt A."/>
            <person name="Adam C."/>
            <person name="Daum C."/>
            <person name="Floudas D."/>
            <person name="Sun H."/>
            <person name="Yadav J.S."/>
            <person name="Pangilinan J."/>
            <person name="Larsson K.H."/>
            <person name="Matsuura K."/>
            <person name="Barry K."/>
            <person name="Labutti K."/>
            <person name="Kuo R."/>
            <person name="Ohm R.A."/>
            <person name="Bhattacharya S.S."/>
            <person name="Shirouzu T."/>
            <person name="Yoshinaga Y."/>
            <person name="Martin F.M."/>
            <person name="Grigoriev I.V."/>
            <person name="Hibbett D.S."/>
        </authorList>
    </citation>
    <scope>NUCLEOTIDE SEQUENCE [LARGE SCALE GENOMIC DNA]</scope>
    <source>
        <strain evidence="3 4">CBS 109695</strain>
    </source>
</reference>
<keyword evidence="4" id="KW-1185">Reference proteome</keyword>
<accession>A0A165WTT8</accession>
<evidence type="ECO:0000256" key="1">
    <source>
        <dbReference type="SAM" id="Phobius"/>
    </source>
</evidence>
<dbReference type="Pfam" id="PF20153">
    <property type="entry name" value="DUF6535"/>
    <property type="match status" value="1"/>
</dbReference>
<dbReference type="InterPro" id="IPR045338">
    <property type="entry name" value="DUF6535"/>
</dbReference>
<feature type="transmembrane region" description="Helical" evidence="1">
    <location>
        <begin position="105"/>
        <end position="128"/>
    </location>
</feature>
<dbReference type="Proteomes" id="UP000076532">
    <property type="component" value="Unassembled WGS sequence"/>
</dbReference>
<keyword evidence="1" id="KW-0472">Membrane</keyword>
<feature type="domain" description="DUF6535" evidence="2">
    <location>
        <begin position="11"/>
        <end position="187"/>
    </location>
</feature>
<name>A0A165WTT8_9AGAM</name>
<keyword evidence="1" id="KW-0812">Transmembrane</keyword>
<sequence length="228" mass="25181">DKYDHPTAKIWSVYMSEAIPYDKALMESWTEDMNGILIFAGLFSAVVTTFIIESYGSLMPDPNATTVALLQQISQQLAGNAAAVQNTTLTPEAFSPTSSALRVNAFWILSLCLALTCALAATLVQQWARYYMQAVQRRPAPHLQGRMRVYLFGGMEKFKMSAVVEGIPTLLHASVCLFFAGLVDFLYQTNLLVAMVALSIISVCGSLYFFITILPVLHHQSPFRTPLS</sequence>
<evidence type="ECO:0000259" key="2">
    <source>
        <dbReference type="Pfam" id="PF20153"/>
    </source>
</evidence>
<feature type="non-terminal residue" evidence="3">
    <location>
        <position position="1"/>
    </location>
</feature>
<feature type="transmembrane region" description="Helical" evidence="1">
    <location>
        <begin position="33"/>
        <end position="52"/>
    </location>
</feature>
<keyword evidence="1" id="KW-1133">Transmembrane helix</keyword>
<dbReference type="EMBL" id="KV417736">
    <property type="protein sequence ID" value="KZP07909.1"/>
    <property type="molecule type" value="Genomic_DNA"/>
</dbReference>
<evidence type="ECO:0000313" key="4">
    <source>
        <dbReference type="Proteomes" id="UP000076532"/>
    </source>
</evidence>
<evidence type="ECO:0000313" key="3">
    <source>
        <dbReference type="EMBL" id="KZP07909.1"/>
    </source>
</evidence>
<protein>
    <recommendedName>
        <fullName evidence="2">DUF6535 domain-containing protein</fullName>
    </recommendedName>
</protein>
<dbReference type="OrthoDB" id="3219854at2759"/>